<proteinExistence type="predicted"/>
<dbReference type="RefSeq" id="WP_265689012.1">
    <property type="nucleotide sequence ID" value="NZ_JAKRRX010000156.1"/>
</dbReference>
<name>A0A9X3CJH9_9VIBR</name>
<keyword evidence="2" id="KW-1185">Reference proteome</keyword>
<gene>
    <name evidence="1" type="ORF">MD483_19135</name>
</gene>
<evidence type="ECO:0000313" key="2">
    <source>
        <dbReference type="Proteomes" id="UP001155586"/>
    </source>
</evidence>
<reference evidence="1" key="1">
    <citation type="submission" date="2022-02" db="EMBL/GenBank/DDBJ databases">
        <title>Vibrio sp. nov., a new bacterium isolated from Bohai sea, China.</title>
        <authorList>
            <person name="Yuan Y."/>
        </authorList>
    </citation>
    <scope>NUCLEOTIDE SEQUENCE</scope>
    <source>
        <strain evidence="1">DBSS07</strain>
    </source>
</reference>
<protein>
    <submittedName>
        <fullName evidence="1">Uncharacterized protein</fullName>
    </submittedName>
</protein>
<dbReference type="Proteomes" id="UP001155586">
    <property type="component" value="Unassembled WGS sequence"/>
</dbReference>
<dbReference type="AlphaFoldDB" id="A0A9X3CJH9"/>
<organism evidence="1 2">
    <name type="scientific">Vibrio paucivorans</name>
    <dbReference type="NCBI Taxonomy" id="2829489"/>
    <lineage>
        <taxon>Bacteria</taxon>
        <taxon>Pseudomonadati</taxon>
        <taxon>Pseudomonadota</taxon>
        <taxon>Gammaproteobacteria</taxon>
        <taxon>Vibrionales</taxon>
        <taxon>Vibrionaceae</taxon>
        <taxon>Vibrio</taxon>
    </lineage>
</organism>
<sequence length="160" mass="18063">MIKKGILLTLAVAIGVVVGWGISQYSNSHIQGHYFARSASMYKSEQGNTFNESTVNVEFKTNGHYDLLYLTNKQVGFTSSGQYIVSPVSISLQEDNHDKIVPSRELAFYEQVMVSQGAILSSDMMEYVKLNEFEILLMTQYGITHFCKGRPCSELERYSH</sequence>
<evidence type="ECO:0000313" key="1">
    <source>
        <dbReference type="EMBL" id="MCW8335930.1"/>
    </source>
</evidence>
<comment type="caution">
    <text evidence="1">The sequence shown here is derived from an EMBL/GenBank/DDBJ whole genome shotgun (WGS) entry which is preliminary data.</text>
</comment>
<dbReference type="EMBL" id="JAKRRX010000156">
    <property type="protein sequence ID" value="MCW8335930.1"/>
    <property type="molecule type" value="Genomic_DNA"/>
</dbReference>
<accession>A0A9X3CJH9</accession>